<feature type="binding site" evidence="4">
    <location>
        <begin position="284"/>
        <end position="288"/>
    </location>
    <ligand>
        <name>ATP</name>
        <dbReference type="ChEBI" id="CHEBI:30616"/>
    </ligand>
</feature>
<dbReference type="GO" id="GO:0004382">
    <property type="term" value="F:GDP phosphatase activity"/>
    <property type="evidence" value="ECO:0007669"/>
    <property type="project" value="TreeGrafter"/>
</dbReference>
<name>A0A6P8YF30_THRPL</name>
<feature type="transmembrane region" description="Helical" evidence="5">
    <location>
        <begin position="87"/>
        <end position="112"/>
    </location>
</feature>
<keyword evidence="5" id="KW-1133">Transmembrane helix</keyword>
<dbReference type="GO" id="GO:0017111">
    <property type="term" value="F:ribonucleoside triphosphate phosphatase activity"/>
    <property type="evidence" value="ECO:0007669"/>
    <property type="project" value="TreeGrafter"/>
</dbReference>
<gene>
    <name evidence="7" type="primary">LOC117641665</name>
</gene>
<keyword evidence="4" id="KW-0067">ATP-binding</keyword>
<dbReference type="PANTHER" id="PTHR11782">
    <property type="entry name" value="ADENOSINE/GUANOSINE DIPHOSPHATASE"/>
    <property type="match status" value="1"/>
</dbReference>
<evidence type="ECO:0000256" key="3">
    <source>
        <dbReference type="PIRSR" id="PIRSR600407-1"/>
    </source>
</evidence>
<dbReference type="RefSeq" id="XP_034235056.1">
    <property type="nucleotide sequence ID" value="XM_034379165.1"/>
</dbReference>
<keyword evidence="5" id="KW-0472">Membrane</keyword>
<keyword evidence="5" id="KW-0812">Transmembrane</keyword>
<dbReference type="OrthoDB" id="6372431at2759"/>
<dbReference type="GeneID" id="117641665"/>
<dbReference type="GO" id="GO:0005886">
    <property type="term" value="C:plasma membrane"/>
    <property type="evidence" value="ECO:0007669"/>
    <property type="project" value="TreeGrafter"/>
</dbReference>
<evidence type="ECO:0000256" key="1">
    <source>
        <dbReference type="ARBA" id="ARBA00009283"/>
    </source>
</evidence>
<dbReference type="PANTHER" id="PTHR11782:SF83">
    <property type="entry name" value="GUANOSINE-DIPHOSPHATASE"/>
    <property type="match status" value="1"/>
</dbReference>
<dbReference type="KEGG" id="tpal:117641665"/>
<reference evidence="7" key="1">
    <citation type="submission" date="2025-08" db="UniProtKB">
        <authorList>
            <consortium name="RefSeq"/>
        </authorList>
    </citation>
    <scope>IDENTIFICATION</scope>
    <source>
        <tissue evidence="7">Total insect</tissue>
    </source>
</reference>
<organism evidence="7">
    <name type="scientific">Thrips palmi</name>
    <name type="common">Melon thrips</name>
    <dbReference type="NCBI Taxonomy" id="161013"/>
    <lineage>
        <taxon>Eukaryota</taxon>
        <taxon>Metazoa</taxon>
        <taxon>Ecdysozoa</taxon>
        <taxon>Arthropoda</taxon>
        <taxon>Hexapoda</taxon>
        <taxon>Insecta</taxon>
        <taxon>Pterygota</taxon>
        <taxon>Neoptera</taxon>
        <taxon>Paraneoptera</taxon>
        <taxon>Thysanoptera</taxon>
        <taxon>Terebrantia</taxon>
        <taxon>Thripoidea</taxon>
        <taxon>Thripidae</taxon>
        <taxon>Thrips</taxon>
    </lineage>
</organism>
<evidence type="ECO:0000256" key="4">
    <source>
        <dbReference type="PIRSR" id="PIRSR600407-2"/>
    </source>
</evidence>
<feature type="transmembrane region" description="Helical" evidence="5">
    <location>
        <begin position="561"/>
        <end position="586"/>
    </location>
</feature>
<evidence type="ECO:0000256" key="2">
    <source>
        <dbReference type="ARBA" id="ARBA00022801"/>
    </source>
</evidence>
<keyword evidence="4" id="KW-0547">Nucleotide-binding</keyword>
<evidence type="ECO:0000256" key="5">
    <source>
        <dbReference type="SAM" id="Phobius"/>
    </source>
</evidence>
<comment type="similarity">
    <text evidence="1">Belongs to the GDA1/CD39 NTPase family.</text>
</comment>
<dbReference type="InParanoid" id="A0A6P8YF30"/>
<keyword evidence="2" id="KW-0378">Hydrolase</keyword>
<dbReference type="GO" id="GO:0045134">
    <property type="term" value="F:UDP phosphatase activity"/>
    <property type="evidence" value="ECO:0007669"/>
    <property type="project" value="TreeGrafter"/>
</dbReference>
<proteinExistence type="inferred from homology"/>
<protein>
    <submittedName>
        <fullName evidence="7">Ectonucleoside triphosphate diphosphohydrolase 8-like isoform X1</fullName>
    </submittedName>
</protein>
<feature type="active site" description="Proton acceptor" evidence="3">
    <location>
        <position position="254"/>
    </location>
</feature>
<sequence>MYDHEQLRRLCISAVHRLAMEVEQRHFKNAEAAGKFTESSDNQPPSLSSSVHTLDLGVSSSVNLTFTNSKIRSDEEHIRALKGLRNCVLLAVLLLVLSLAIIGAVILAIFWISNQEAPFDYAMIFDAGSTHTEMVIYKWQADKFNGTGVVSQVASCDMKGGIGVVLREDPAATAPGYLGPCVAQGLAAIPEARRGHSPVYLAATAGMRLVRSESTSDARRILASVERTLERAAAGEGGMLIGVNGVRIISGQEEAVAGWISANYLLRTIYPKPARMVGMLDMGGASTQITFVHQEDPTSLGAFSATEHDTTLRLYGATHELYARSYMCFGQGQLLNRYLVLLVKDLLESTQSLVLPDLIQVKSPCHHLDYKETMMFRDFVNVCSETLFTSELKNITVNLEGSSNSSECKVKIKELLDTNHCLNTFTSKDCFSKPATHPPDTIFVAVSGFHYVMDYLGFSNKEHPAPDNFSRDVDKWCSMTWEDLKVSHPGIREEYLSLVCFNAQYQAHLLFDGYGIKEDTWKNIDFLKKINGTSVGWTLGFTIRSTNAFPQEQASAPSQTIAFLSSIFVLAVCIGVCLTLIFSILAKNHCRSNQISIK</sequence>
<dbReference type="InterPro" id="IPR000407">
    <property type="entry name" value="GDA1_CD39_NTPase"/>
</dbReference>
<dbReference type="GO" id="GO:0005524">
    <property type="term" value="F:ATP binding"/>
    <property type="evidence" value="ECO:0007669"/>
    <property type="project" value="UniProtKB-KW"/>
</dbReference>
<dbReference type="GO" id="GO:0009134">
    <property type="term" value="P:nucleoside diphosphate catabolic process"/>
    <property type="evidence" value="ECO:0007669"/>
    <property type="project" value="TreeGrafter"/>
</dbReference>
<evidence type="ECO:0000313" key="7">
    <source>
        <dbReference type="RefSeq" id="XP_034235056.1"/>
    </source>
</evidence>
<dbReference type="AlphaFoldDB" id="A0A6P8YF30"/>
<keyword evidence="6" id="KW-1185">Reference proteome</keyword>
<dbReference type="Gene3D" id="3.30.420.150">
    <property type="entry name" value="Exopolyphosphatase. Domain 2"/>
    <property type="match status" value="1"/>
</dbReference>
<accession>A0A6P8YF30</accession>
<dbReference type="Proteomes" id="UP000515158">
    <property type="component" value="Unplaced"/>
</dbReference>
<dbReference type="Pfam" id="PF01150">
    <property type="entry name" value="GDA1_CD39"/>
    <property type="match status" value="1"/>
</dbReference>
<evidence type="ECO:0000313" key="6">
    <source>
        <dbReference type="Proteomes" id="UP000515158"/>
    </source>
</evidence>
<dbReference type="Gene3D" id="3.30.420.40">
    <property type="match status" value="1"/>
</dbReference>